<feature type="region of interest" description="Disordered" evidence="1">
    <location>
        <begin position="1"/>
        <end position="43"/>
    </location>
</feature>
<proteinExistence type="predicted"/>
<dbReference type="AlphaFoldDB" id="A0A852U516"/>
<accession>A0A852U516</accession>
<gene>
    <name evidence="2" type="ORF">HDA32_005817</name>
</gene>
<evidence type="ECO:0000313" key="2">
    <source>
        <dbReference type="EMBL" id="NYE50697.1"/>
    </source>
</evidence>
<protein>
    <submittedName>
        <fullName evidence="2">Uncharacterized protein</fullName>
    </submittedName>
</protein>
<sequence length="109" mass="11372">MTDSYLLVSAGPPNGAARVRLGHSGHVPGGAQEQGPAGDVDALPPLKGRALLPALVEDVGAADEHVGSQIPEVDVDGQACGDERFPVHRAPVHRGRGDTAFAQDPRRRR</sequence>
<dbReference type="RefSeq" id="WP_246334526.1">
    <property type="nucleotide sequence ID" value="NZ_BAAAYY010000045.1"/>
</dbReference>
<evidence type="ECO:0000256" key="1">
    <source>
        <dbReference type="SAM" id="MobiDB-lite"/>
    </source>
</evidence>
<dbReference type="Proteomes" id="UP000589036">
    <property type="component" value="Unassembled WGS sequence"/>
</dbReference>
<evidence type="ECO:0000313" key="3">
    <source>
        <dbReference type="Proteomes" id="UP000589036"/>
    </source>
</evidence>
<reference evidence="2 3" key="1">
    <citation type="submission" date="2020-07" db="EMBL/GenBank/DDBJ databases">
        <title>Sequencing the genomes of 1000 actinobacteria strains.</title>
        <authorList>
            <person name="Klenk H.-P."/>
        </authorList>
    </citation>
    <scope>NUCLEOTIDE SEQUENCE [LARGE SCALE GENOMIC DNA]</scope>
    <source>
        <strain evidence="2 3">CXB654</strain>
    </source>
</reference>
<comment type="caution">
    <text evidence="2">The sequence shown here is derived from an EMBL/GenBank/DDBJ whole genome shotgun (WGS) entry which is preliminary data.</text>
</comment>
<name>A0A852U516_9ACTN</name>
<feature type="region of interest" description="Disordered" evidence="1">
    <location>
        <begin position="85"/>
        <end position="109"/>
    </location>
</feature>
<dbReference type="EMBL" id="JACCCC010000001">
    <property type="protein sequence ID" value="NYE50697.1"/>
    <property type="molecule type" value="Genomic_DNA"/>
</dbReference>
<organism evidence="2 3">
    <name type="scientific">Spinactinospora alkalitolerans</name>
    <dbReference type="NCBI Taxonomy" id="687207"/>
    <lineage>
        <taxon>Bacteria</taxon>
        <taxon>Bacillati</taxon>
        <taxon>Actinomycetota</taxon>
        <taxon>Actinomycetes</taxon>
        <taxon>Streptosporangiales</taxon>
        <taxon>Nocardiopsidaceae</taxon>
        <taxon>Spinactinospora</taxon>
    </lineage>
</organism>
<keyword evidence="3" id="KW-1185">Reference proteome</keyword>